<evidence type="ECO:0000313" key="1">
    <source>
        <dbReference type="EMBL" id="KAK1308679.1"/>
    </source>
</evidence>
<keyword evidence="2" id="KW-1185">Reference proteome</keyword>
<reference evidence="1" key="2">
    <citation type="submission" date="2023-06" db="EMBL/GenBank/DDBJ databases">
        <authorList>
            <person name="Ma L."/>
            <person name="Liu K.-W."/>
            <person name="Li Z."/>
            <person name="Hsiao Y.-Y."/>
            <person name="Qi Y."/>
            <person name="Fu T."/>
            <person name="Tang G."/>
            <person name="Zhang D."/>
            <person name="Sun W.-H."/>
            <person name="Liu D.-K."/>
            <person name="Li Y."/>
            <person name="Chen G.-Z."/>
            <person name="Liu X.-D."/>
            <person name="Liao X.-Y."/>
            <person name="Jiang Y.-T."/>
            <person name="Yu X."/>
            <person name="Hao Y."/>
            <person name="Huang J."/>
            <person name="Zhao X.-W."/>
            <person name="Ke S."/>
            <person name="Chen Y.-Y."/>
            <person name="Wu W.-L."/>
            <person name="Hsu J.-L."/>
            <person name="Lin Y.-F."/>
            <person name="Huang M.-D."/>
            <person name="Li C.-Y."/>
            <person name="Huang L."/>
            <person name="Wang Z.-W."/>
            <person name="Zhao X."/>
            <person name="Zhong W.-Y."/>
            <person name="Peng D.-H."/>
            <person name="Ahmad S."/>
            <person name="Lan S."/>
            <person name="Zhang J.-S."/>
            <person name="Tsai W.-C."/>
            <person name="Van De Peer Y."/>
            <person name="Liu Z.-J."/>
        </authorList>
    </citation>
    <scope>NUCLEOTIDE SEQUENCE</scope>
    <source>
        <strain evidence="1">CP</strain>
        <tissue evidence="1">Leaves</tissue>
    </source>
</reference>
<sequence>MYTPAVLAEMASPHINPYGKSRIQCLNEDDRLAAVEEWISRYGKEPSVAIGLQASQISWDNGACFYEAGDPWWR</sequence>
<accession>A0AAV9E714</accession>
<evidence type="ECO:0000313" key="2">
    <source>
        <dbReference type="Proteomes" id="UP001180020"/>
    </source>
</evidence>
<dbReference type="Proteomes" id="UP001180020">
    <property type="component" value="Unassembled WGS sequence"/>
</dbReference>
<gene>
    <name evidence="1" type="ORF">QJS10_CPA09g01232</name>
</gene>
<name>A0AAV9E714_ACOCL</name>
<organism evidence="1 2">
    <name type="scientific">Acorus calamus</name>
    <name type="common">Sweet flag</name>
    <dbReference type="NCBI Taxonomy" id="4465"/>
    <lineage>
        <taxon>Eukaryota</taxon>
        <taxon>Viridiplantae</taxon>
        <taxon>Streptophyta</taxon>
        <taxon>Embryophyta</taxon>
        <taxon>Tracheophyta</taxon>
        <taxon>Spermatophyta</taxon>
        <taxon>Magnoliopsida</taxon>
        <taxon>Liliopsida</taxon>
        <taxon>Acoraceae</taxon>
        <taxon>Acorus</taxon>
    </lineage>
</organism>
<proteinExistence type="predicted"/>
<comment type="caution">
    <text evidence="1">The sequence shown here is derived from an EMBL/GenBank/DDBJ whole genome shotgun (WGS) entry which is preliminary data.</text>
</comment>
<dbReference type="EMBL" id="JAUJYO010000009">
    <property type="protein sequence ID" value="KAK1308679.1"/>
    <property type="molecule type" value="Genomic_DNA"/>
</dbReference>
<dbReference type="AlphaFoldDB" id="A0AAV9E714"/>
<protein>
    <submittedName>
        <fullName evidence="1">Uncharacterized protein</fullName>
    </submittedName>
</protein>
<reference evidence="1" key="1">
    <citation type="journal article" date="2023" name="Nat. Commun.">
        <title>Diploid and tetraploid genomes of Acorus and the evolution of monocots.</title>
        <authorList>
            <person name="Ma L."/>
            <person name="Liu K.W."/>
            <person name="Li Z."/>
            <person name="Hsiao Y.Y."/>
            <person name="Qi Y."/>
            <person name="Fu T."/>
            <person name="Tang G.D."/>
            <person name="Zhang D."/>
            <person name="Sun W.H."/>
            <person name="Liu D.K."/>
            <person name="Li Y."/>
            <person name="Chen G.Z."/>
            <person name="Liu X.D."/>
            <person name="Liao X.Y."/>
            <person name="Jiang Y.T."/>
            <person name="Yu X."/>
            <person name="Hao Y."/>
            <person name="Huang J."/>
            <person name="Zhao X.W."/>
            <person name="Ke S."/>
            <person name="Chen Y.Y."/>
            <person name="Wu W.L."/>
            <person name="Hsu J.L."/>
            <person name="Lin Y.F."/>
            <person name="Huang M.D."/>
            <person name="Li C.Y."/>
            <person name="Huang L."/>
            <person name="Wang Z.W."/>
            <person name="Zhao X."/>
            <person name="Zhong W.Y."/>
            <person name="Peng D.H."/>
            <person name="Ahmad S."/>
            <person name="Lan S."/>
            <person name="Zhang J.S."/>
            <person name="Tsai W.C."/>
            <person name="Van de Peer Y."/>
            <person name="Liu Z.J."/>
        </authorList>
    </citation>
    <scope>NUCLEOTIDE SEQUENCE</scope>
    <source>
        <strain evidence="1">CP</strain>
    </source>
</reference>